<dbReference type="CDD" id="cd02247">
    <property type="entry name" value="cupin_pirin_C"/>
    <property type="match status" value="1"/>
</dbReference>
<feature type="binding site" evidence="2">
    <location>
        <position position="102"/>
    </location>
    <ligand>
        <name>Fe cation</name>
        <dbReference type="ChEBI" id="CHEBI:24875"/>
    </ligand>
</feature>
<dbReference type="GO" id="GO:0046872">
    <property type="term" value="F:metal ion binding"/>
    <property type="evidence" value="ECO:0007669"/>
    <property type="project" value="UniProtKB-KW"/>
</dbReference>
<dbReference type="InterPro" id="IPR003829">
    <property type="entry name" value="Pirin_N_dom"/>
</dbReference>
<name>A0A2I0QRZ7_9BACI</name>
<dbReference type="AlphaFoldDB" id="A0A2I0QRZ7"/>
<feature type="binding site" evidence="2">
    <location>
        <position position="104"/>
    </location>
    <ligand>
        <name>Fe cation</name>
        <dbReference type="ChEBI" id="CHEBI:24875"/>
    </ligand>
</feature>
<sequence length="287" mass="32494">MNPGFNRKVINNWKVTYNENGYPHVQQAFVLPPDQFEAFDPFLLMAEDWFKRGTFSDHPHCGFQTVTYVIDGRLEHIDNSGGHEVLEANDMQYMNAGKGARHAEEPVEDDIVHSLQLWLNLPKEQKKSDPYYQNVYAEDAEVKRFDGGMMRVYAGSFDEKSGPLNSLVPFGLAEMVLKEGVDHTLTIPANHNAFVYVLQGEIEVGEEGQTLKKSSVGLLDFDEEASDESDSHLKIHANHRSKFLVYTGKPVREEVVARGPFITNTMEEMKKAYQDFRDGKFGAAVKS</sequence>
<evidence type="ECO:0000256" key="3">
    <source>
        <dbReference type="RuleBase" id="RU003457"/>
    </source>
</evidence>
<dbReference type="PIRSF" id="PIRSF006232">
    <property type="entry name" value="Pirin"/>
    <property type="match status" value="1"/>
</dbReference>
<dbReference type="Gene3D" id="2.60.120.10">
    <property type="entry name" value="Jelly Rolls"/>
    <property type="match status" value="2"/>
</dbReference>
<evidence type="ECO:0000259" key="5">
    <source>
        <dbReference type="Pfam" id="PF05726"/>
    </source>
</evidence>
<dbReference type="CDD" id="cd02909">
    <property type="entry name" value="cupin_pirin_N"/>
    <property type="match status" value="1"/>
</dbReference>
<dbReference type="SUPFAM" id="SSF51182">
    <property type="entry name" value="RmlC-like cupins"/>
    <property type="match status" value="1"/>
</dbReference>
<protein>
    <submittedName>
        <fullName evidence="6">Pirin family protein</fullName>
    </submittedName>
</protein>
<evidence type="ECO:0000313" key="6">
    <source>
        <dbReference type="EMBL" id="PKR77113.1"/>
    </source>
</evidence>
<dbReference type="InterPro" id="IPR012093">
    <property type="entry name" value="Pirin"/>
</dbReference>
<gene>
    <name evidence="6" type="ORF">CEY16_10220</name>
</gene>
<feature type="domain" description="Pirin N-terminal" evidence="4">
    <location>
        <begin position="47"/>
        <end position="119"/>
    </location>
</feature>
<comment type="cofactor">
    <cofactor evidence="2">
        <name>Fe cation</name>
        <dbReference type="ChEBI" id="CHEBI:24875"/>
    </cofactor>
    <text evidence="2">Binds 1 Fe cation per subunit.</text>
</comment>
<dbReference type="InterPro" id="IPR011051">
    <property type="entry name" value="RmlC_Cupin_sf"/>
</dbReference>
<accession>A0A2I0QRZ7</accession>
<dbReference type="Pfam" id="PF05726">
    <property type="entry name" value="Pirin_C"/>
    <property type="match status" value="1"/>
</dbReference>
<evidence type="ECO:0000313" key="7">
    <source>
        <dbReference type="Proteomes" id="UP000243524"/>
    </source>
</evidence>
<dbReference type="OrthoDB" id="321327at2"/>
<dbReference type="RefSeq" id="WP_101331916.1">
    <property type="nucleotide sequence ID" value="NZ_PJNH01000003.1"/>
</dbReference>
<proteinExistence type="inferred from homology"/>
<evidence type="ECO:0000256" key="1">
    <source>
        <dbReference type="ARBA" id="ARBA00008416"/>
    </source>
</evidence>
<keyword evidence="2" id="KW-0408">Iron</keyword>
<evidence type="ECO:0000259" key="4">
    <source>
        <dbReference type="Pfam" id="PF02678"/>
    </source>
</evidence>
<comment type="caution">
    <text evidence="6">The sequence shown here is derived from an EMBL/GenBank/DDBJ whole genome shotgun (WGS) entry which is preliminary data.</text>
</comment>
<reference evidence="6 7" key="1">
    <citation type="submission" date="2017-06" db="EMBL/GenBank/DDBJ databases">
        <title>the draft geome sequence of Illustriluteabacillus marina B3227.</title>
        <authorList>
            <person name="He R.-H."/>
            <person name="Du Z.-J."/>
        </authorList>
    </citation>
    <scope>NUCLEOTIDE SEQUENCE [LARGE SCALE GENOMIC DNA]</scope>
    <source>
        <strain evidence="6 7">B3227</strain>
    </source>
</reference>
<dbReference type="Pfam" id="PF02678">
    <property type="entry name" value="Pirin"/>
    <property type="match status" value="1"/>
</dbReference>
<feature type="binding site" evidence="2">
    <location>
        <position position="58"/>
    </location>
    <ligand>
        <name>Fe cation</name>
        <dbReference type="ChEBI" id="CHEBI:24875"/>
    </ligand>
</feature>
<organism evidence="6 7">
    <name type="scientific">Halalkalibacillus sediminis</name>
    <dbReference type="NCBI Taxonomy" id="2018042"/>
    <lineage>
        <taxon>Bacteria</taxon>
        <taxon>Bacillati</taxon>
        <taxon>Bacillota</taxon>
        <taxon>Bacilli</taxon>
        <taxon>Bacillales</taxon>
        <taxon>Bacillaceae</taxon>
        <taxon>Halalkalibacillus</taxon>
    </lineage>
</organism>
<keyword evidence="2" id="KW-0479">Metal-binding</keyword>
<keyword evidence="7" id="KW-1185">Reference proteome</keyword>
<dbReference type="PANTHER" id="PTHR13903">
    <property type="entry name" value="PIRIN-RELATED"/>
    <property type="match status" value="1"/>
</dbReference>
<dbReference type="PANTHER" id="PTHR13903:SF8">
    <property type="entry name" value="PIRIN"/>
    <property type="match status" value="1"/>
</dbReference>
<evidence type="ECO:0000256" key="2">
    <source>
        <dbReference type="PIRSR" id="PIRSR006232-1"/>
    </source>
</evidence>
<dbReference type="InterPro" id="IPR008778">
    <property type="entry name" value="Pirin_C_dom"/>
</dbReference>
<feature type="binding site" evidence="2">
    <location>
        <position position="60"/>
    </location>
    <ligand>
        <name>Fe cation</name>
        <dbReference type="ChEBI" id="CHEBI:24875"/>
    </ligand>
</feature>
<feature type="domain" description="Pirin C-terminal" evidence="5">
    <location>
        <begin position="173"/>
        <end position="282"/>
    </location>
</feature>
<comment type="similarity">
    <text evidence="1 3">Belongs to the pirin family.</text>
</comment>
<dbReference type="Proteomes" id="UP000243524">
    <property type="component" value="Unassembled WGS sequence"/>
</dbReference>
<dbReference type="InterPro" id="IPR014710">
    <property type="entry name" value="RmlC-like_jellyroll"/>
</dbReference>
<dbReference type="EMBL" id="PJNH01000003">
    <property type="protein sequence ID" value="PKR77113.1"/>
    <property type="molecule type" value="Genomic_DNA"/>
</dbReference>